<evidence type="ECO:0000313" key="7">
    <source>
        <dbReference type="Proteomes" id="UP000054383"/>
    </source>
</evidence>
<evidence type="ECO:0000256" key="1">
    <source>
        <dbReference type="ARBA" id="ARBA00004141"/>
    </source>
</evidence>
<evidence type="ECO:0000256" key="2">
    <source>
        <dbReference type="ARBA" id="ARBA00022692"/>
    </source>
</evidence>
<sequence length="433" mass="48126">MSSSYKLYDYDPSKTAAVCFAAAFAVTTGGHLFRTIRKRTWFFTPFVVGGLFEVLGYAARAYNTAQTPNWGVGPYVMQSLLLLLAPSLFSASIYMILGRIIRLVNGGSRSLIRPSWLTKIFVTGDVLSFFVQSGGGGMLSQAKTPDTISLGNHIVVLGLIIQLVFFGFFIIVAVVFHRRITVSPTDLSLTIDAPWSRYLKVLYTVSVLVIVRSAYRTVEYIQASAATNASLPSLEVPECPDSAVAVVNQSVPDLTPFPMTTVNVCYDDTSIQLAFKALNETNWYVNASQGTNDDIWEYEVMEAFLYHGENDPTTYIEYEISPANVTYQAVVYNPTKVRADGAPFDHFFVTEPYIDGFRASTVTNRNTSTWESNVKIPLALFDVDQVKGSKWRMNFFRTITSPSMYPNQTLGAWSPPDQASFHMSPFFGHVVLV</sequence>
<name>A0A0U1LK44_TALIS</name>
<evidence type="ECO:0008006" key="8">
    <source>
        <dbReference type="Google" id="ProtNLM"/>
    </source>
</evidence>
<feature type="transmembrane region" description="Helical" evidence="5">
    <location>
        <begin position="15"/>
        <end position="33"/>
    </location>
</feature>
<dbReference type="SUPFAM" id="SSF49344">
    <property type="entry name" value="CBD9-like"/>
    <property type="match status" value="1"/>
</dbReference>
<dbReference type="PANTHER" id="PTHR31465:SF33">
    <property type="entry name" value="DOMAIN PROTEIN, PUTATIVE (AFU_ORTHOLOGUE AFUA_5G01310)-RELATED"/>
    <property type="match status" value="1"/>
</dbReference>
<dbReference type="CDD" id="cd09620">
    <property type="entry name" value="CBM9_like_3"/>
    <property type="match status" value="1"/>
</dbReference>
<accession>A0A0U1LK44</accession>
<evidence type="ECO:0000256" key="5">
    <source>
        <dbReference type="SAM" id="Phobius"/>
    </source>
</evidence>
<feature type="transmembrane region" description="Helical" evidence="5">
    <location>
        <begin position="40"/>
        <end position="59"/>
    </location>
</feature>
<dbReference type="OrthoDB" id="61321at2759"/>
<evidence type="ECO:0000313" key="6">
    <source>
        <dbReference type="EMBL" id="CRG83387.1"/>
    </source>
</evidence>
<dbReference type="InterPro" id="IPR007568">
    <property type="entry name" value="RTA1"/>
</dbReference>
<dbReference type="Proteomes" id="UP000054383">
    <property type="component" value="Unassembled WGS sequence"/>
</dbReference>
<keyword evidence="7" id="KW-1185">Reference proteome</keyword>
<protein>
    <recommendedName>
        <fullName evidence="8">Protein RTA1</fullName>
    </recommendedName>
</protein>
<keyword evidence="3 5" id="KW-1133">Transmembrane helix</keyword>
<feature type="transmembrane region" description="Helical" evidence="5">
    <location>
        <begin position="79"/>
        <end position="104"/>
    </location>
</feature>
<dbReference type="STRING" id="28573.A0A0U1LK44"/>
<reference evidence="6 7" key="1">
    <citation type="submission" date="2015-04" db="EMBL/GenBank/DDBJ databases">
        <authorList>
            <person name="Syromyatnikov M.Y."/>
            <person name="Popov V.N."/>
        </authorList>
    </citation>
    <scope>NUCLEOTIDE SEQUENCE [LARGE SCALE GENOMIC DNA]</scope>
    <source>
        <strain evidence="6">WF-38-12</strain>
    </source>
</reference>
<dbReference type="Gene3D" id="2.60.40.1190">
    <property type="match status" value="1"/>
</dbReference>
<evidence type="ECO:0000256" key="4">
    <source>
        <dbReference type="ARBA" id="ARBA00023136"/>
    </source>
</evidence>
<keyword evidence="4 5" id="KW-0472">Membrane</keyword>
<dbReference type="PANTHER" id="PTHR31465">
    <property type="entry name" value="PROTEIN RTA1-RELATED"/>
    <property type="match status" value="1"/>
</dbReference>
<feature type="transmembrane region" description="Helical" evidence="5">
    <location>
        <begin position="154"/>
        <end position="176"/>
    </location>
</feature>
<evidence type="ECO:0000256" key="3">
    <source>
        <dbReference type="ARBA" id="ARBA00022989"/>
    </source>
</evidence>
<feature type="transmembrane region" description="Helical" evidence="5">
    <location>
        <begin position="116"/>
        <end position="134"/>
    </location>
</feature>
<comment type="subcellular location">
    <subcellularLocation>
        <location evidence="1">Membrane</location>
        <topology evidence="1">Multi-pass membrane protein</topology>
    </subcellularLocation>
</comment>
<dbReference type="GO" id="GO:0016020">
    <property type="term" value="C:membrane"/>
    <property type="evidence" value="ECO:0007669"/>
    <property type="project" value="UniProtKB-SubCell"/>
</dbReference>
<dbReference type="Pfam" id="PF04479">
    <property type="entry name" value="RTA1"/>
    <property type="match status" value="1"/>
</dbReference>
<dbReference type="EMBL" id="CVMT01000001">
    <property type="protein sequence ID" value="CRG83387.1"/>
    <property type="molecule type" value="Genomic_DNA"/>
</dbReference>
<keyword evidence="2 5" id="KW-0812">Transmembrane</keyword>
<organism evidence="6 7">
    <name type="scientific">Talaromyces islandicus</name>
    <name type="common">Penicillium islandicum</name>
    <dbReference type="NCBI Taxonomy" id="28573"/>
    <lineage>
        <taxon>Eukaryota</taxon>
        <taxon>Fungi</taxon>
        <taxon>Dikarya</taxon>
        <taxon>Ascomycota</taxon>
        <taxon>Pezizomycotina</taxon>
        <taxon>Eurotiomycetes</taxon>
        <taxon>Eurotiomycetidae</taxon>
        <taxon>Eurotiales</taxon>
        <taxon>Trichocomaceae</taxon>
        <taxon>Talaromyces</taxon>
        <taxon>Talaromyces sect. Islandici</taxon>
    </lineage>
</organism>
<dbReference type="AlphaFoldDB" id="A0A0U1LK44"/>
<gene>
    <name evidence="6" type="ORF">PISL3812_00738</name>
</gene>
<proteinExistence type="predicted"/>